<dbReference type="GO" id="GO:0004852">
    <property type="term" value="F:uroporphyrinogen-III synthase activity"/>
    <property type="evidence" value="ECO:0007669"/>
    <property type="project" value="InterPro"/>
</dbReference>
<dbReference type="Proteomes" id="UP000886808">
    <property type="component" value="Unassembled WGS sequence"/>
</dbReference>
<dbReference type="GO" id="GO:0019354">
    <property type="term" value="P:siroheme biosynthetic process"/>
    <property type="evidence" value="ECO:0007669"/>
    <property type="project" value="InterPro"/>
</dbReference>
<dbReference type="Gene3D" id="3.30.950.10">
    <property type="entry name" value="Methyltransferase, Cobalt-precorrin-4 Transmethylase, Domain 2"/>
    <property type="match status" value="1"/>
</dbReference>
<dbReference type="InterPro" id="IPR000878">
    <property type="entry name" value="4pyrrol_Mease"/>
</dbReference>
<keyword evidence="4" id="KW-0949">S-adenosyl-L-methionine</keyword>
<feature type="domain" description="Tetrapyrrole biosynthesis uroporphyrinogen III synthase" evidence="7">
    <location>
        <begin position="267"/>
        <end position="490"/>
    </location>
</feature>
<organism evidence="8 9">
    <name type="scientific">Candidatus Butyricicoccus avistercoris</name>
    <dbReference type="NCBI Taxonomy" id="2838518"/>
    <lineage>
        <taxon>Bacteria</taxon>
        <taxon>Bacillati</taxon>
        <taxon>Bacillota</taxon>
        <taxon>Clostridia</taxon>
        <taxon>Eubacteriales</taxon>
        <taxon>Butyricicoccaceae</taxon>
        <taxon>Butyricicoccus</taxon>
    </lineage>
</organism>
<evidence type="ECO:0000256" key="5">
    <source>
        <dbReference type="ARBA" id="ARBA00023244"/>
    </source>
</evidence>
<evidence type="ECO:0000259" key="7">
    <source>
        <dbReference type="Pfam" id="PF02602"/>
    </source>
</evidence>
<evidence type="ECO:0000313" key="9">
    <source>
        <dbReference type="Proteomes" id="UP000886808"/>
    </source>
</evidence>
<protein>
    <recommendedName>
        <fullName evidence="1">uroporphyrinogen-III C-methyltransferase</fullName>
        <ecNumber evidence="1">2.1.1.107</ecNumber>
    </recommendedName>
</protein>
<dbReference type="CDD" id="cd11642">
    <property type="entry name" value="SUMT"/>
    <property type="match status" value="1"/>
</dbReference>
<dbReference type="PANTHER" id="PTHR45790">
    <property type="entry name" value="SIROHEME SYNTHASE-RELATED"/>
    <property type="match status" value="1"/>
</dbReference>
<reference evidence="8" key="1">
    <citation type="journal article" date="2021" name="PeerJ">
        <title>Extensive microbial diversity within the chicken gut microbiome revealed by metagenomics and culture.</title>
        <authorList>
            <person name="Gilroy R."/>
            <person name="Ravi A."/>
            <person name="Getino M."/>
            <person name="Pursley I."/>
            <person name="Horton D.L."/>
            <person name="Alikhan N.F."/>
            <person name="Baker D."/>
            <person name="Gharbi K."/>
            <person name="Hall N."/>
            <person name="Watson M."/>
            <person name="Adriaenssens E.M."/>
            <person name="Foster-Nyarko E."/>
            <person name="Jarju S."/>
            <person name="Secka A."/>
            <person name="Antonio M."/>
            <person name="Oren A."/>
            <person name="Chaudhuri R.R."/>
            <person name="La Ragione R."/>
            <person name="Hildebrand F."/>
            <person name="Pallen M.J."/>
        </authorList>
    </citation>
    <scope>NUCLEOTIDE SEQUENCE</scope>
    <source>
        <strain evidence="8">CHK193-4272</strain>
    </source>
</reference>
<dbReference type="InterPro" id="IPR014776">
    <property type="entry name" value="4pyrrole_Mease_sub2"/>
</dbReference>
<dbReference type="InterPro" id="IPR003754">
    <property type="entry name" value="4pyrrol_synth_uPrphyn_synth"/>
</dbReference>
<gene>
    <name evidence="8" type="primary">cobA</name>
    <name evidence="8" type="ORF">H9746_08950</name>
</gene>
<dbReference type="Gene3D" id="3.40.50.10090">
    <property type="match status" value="2"/>
</dbReference>
<accession>A0A9D1PK64</accession>
<dbReference type="EC" id="2.1.1.107" evidence="1"/>
<dbReference type="NCBIfam" id="NF004790">
    <property type="entry name" value="PRK06136.1"/>
    <property type="match status" value="1"/>
</dbReference>
<dbReference type="Gene3D" id="3.40.1010.10">
    <property type="entry name" value="Cobalt-precorrin-4 Transmethylase, Domain 1"/>
    <property type="match status" value="1"/>
</dbReference>
<dbReference type="SUPFAM" id="SSF53790">
    <property type="entry name" value="Tetrapyrrole methylase"/>
    <property type="match status" value="1"/>
</dbReference>
<evidence type="ECO:0000256" key="4">
    <source>
        <dbReference type="ARBA" id="ARBA00022691"/>
    </source>
</evidence>
<evidence type="ECO:0000313" key="8">
    <source>
        <dbReference type="EMBL" id="HIV62948.1"/>
    </source>
</evidence>
<reference evidence="8" key="2">
    <citation type="submission" date="2021-04" db="EMBL/GenBank/DDBJ databases">
        <authorList>
            <person name="Gilroy R."/>
        </authorList>
    </citation>
    <scope>NUCLEOTIDE SEQUENCE</scope>
    <source>
        <strain evidence="8">CHK193-4272</strain>
    </source>
</reference>
<dbReference type="FunFam" id="3.40.1010.10:FF:000001">
    <property type="entry name" value="Siroheme synthase"/>
    <property type="match status" value="1"/>
</dbReference>
<dbReference type="InterPro" id="IPR035996">
    <property type="entry name" value="4pyrrol_Methylase_sf"/>
</dbReference>
<keyword evidence="2 8" id="KW-0489">Methyltransferase</keyword>
<dbReference type="SUPFAM" id="SSF69618">
    <property type="entry name" value="HemD-like"/>
    <property type="match status" value="1"/>
</dbReference>
<dbReference type="InterPro" id="IPR036108">
    <property type="entry name" value="4pyrrol_syn_uPrphyn_synt_sf"/>
</dbReference>
<dbReference type="FunFam" id="3.30.950.10:FF:000001">
    <property type="entry name" value="Siroheme synthase"/>
    <property type="match status" value="1"/>
</dbReference>
<dbReference type="InterPro" id="IPR014777">
    <property type="entry name" value="4pyrrole_Mease_sub1"/>
</dbReference>
<comment type="caution">
    <text evidence="8">The sequence shown here is derived from an EMBL/GenBank/DDBJ whole genome shotgun (WGS) entry which is preliminary data.</text>
</comment>
<dbReference type="NCBIfam" id="TIGR01469">
    <property type="entry name" value="cobA_cysG_Cterm"/>
    <property type="match status" value="1"/>
</dbReference>
<proteinExistence type="predicted"/>
<dbReference type="Pfam" id="PF00590">
    <property type="entry name" value="TP_methylase"/>
    <property type="match status" value="1"/>
</dbReference>
<keyword evidence="5" id="KW-0627">Porphyrin biosynthesis</keyword>
<dbReference type="InterPro" id="IPR006366">
    <property type="entry name" value="CobA/CysG_C"/>
</dbReference>
<dbReference type="Pfam" id="PF02602">
    <property type="entry name" value="HEM4"/>
    <property type="match status" value="1"/>
</dbReference>
<dbReference type="AlphaFoldDB" id="A0A9D1PK64"/>
<evidence type="ECO:0000256" key="2">
    <source>
        <dbReference type="ARBA" id="ARBA00022603"/>
    </source>
</evidence>
<dbReference type="GO" id="GO:0032259">
    <property type="term" value="P:methylation"/>
    <property type="evidence" value="ECO:0007669"/>
    <property type="project" value="UniProtKB-KW"/>
</dbReference>
<feature type="domain" description="Tetrapyrrole methylase" evidence="6">
    <location>
        <begin position="5"/>
        <end position="215"/>
    </location>
</feature>
<dbReference type="CDD" id="cd06578">
    <property type="entry name" value="HemD"/>
    <property type="match status" value="1"/>
</dbReference>
<dbReference type="PANTHER" id="PTHR45790:SF3">
    <property type="entry name" value="S-ADENOSYL-L-METHIONINE-DEPENDENT UROPORPHYRINOGEN III METHYLTRANSFERASE, CHLOROPLASTIC"/>
    <property type="match status" value="1"/>
</dbReference>
<evidence type="ECO:0000259" key="6">
    <source>
        <dbReference type="Pfam" id="PF00590"/>
    </source>
</evidence>
<dbReference type="InterPro" id="IPR050161">
    <property type="entry name" value="Siro_Cobalamin_biosynth"/>
</dbReference>
<dbReference type="EMBL" id="DXIE01000051">
    <property type="protein sequence ID" value="HIV62948.1"/>
    <property type="molecule type" value="Genomic_DNA"/>
</dbReference>
<sequence length="499" mass="54621">MEVGKVTLVGAGPSGLDLLTLRGFNALQNADVVVFDRLVEQDIIDIIPDKAEKIDVGKQNNHHPVPQEQINQILVGKAKENKNVVRLKGGDCFLFGRGGEECEYLLANNIPFEVVSGVTSAIAAPAYAGIPVTHRDFCSSVHIITAHAKAGKKLEIDFESLVKLKGTLVFLMGLSSINEVMQGLINSGMSKDMPAAVIENGTRLTQRKIVSDISNISQKVKDLNFKSPSIIVVGEVCTLSDSLDWFSKQPLYGQTVVVTRPKERIGTLSEKLRRLGANVIECPCIQTVNEVDTDKFNDALKKQYDYVVLTSPAGVSAMIEALEKINKDLRVFYNCKFAVIGSGTAKELKKYGINADLMPEIYDSEHLGKLLADKLNSNSSVLILRAKGGSKELTTTLERKGINFSDISTYITEYCCNKSEMLREIIENGVVNVITFTSSSTVTGFVNSINLDKYNNFTALCIGKQTAKKAEFYGMKTKIAKNATIDSMIAALLEENHHV</sequence>
<evidence type="ECO:0000256" key="1">
    <source>
        <dbReference type="ARBA" id="ARBA00012162"/>
    </source>
</evidence>
<dbReference type="GO" id="GO:0004851">
    <property type="term" value="F:uroporphyrin-III C-methyltransferase activity"/>
    <property type="evidence" value="ECO:0007669"/>
    <property type="project" value="UniProtKB-EC"/>
</dbReference>
<keyword evidence="3 8" id="KW-0808">Transferase</keyword>
<name>A0A9D1PK64_9FIRM</name>
<evidence type="ECO:0000256" key="3">
    <source>
        <dbReference type="ARBA" id="ARBA00022679"/>
    </source>
</evidence>